<feature type="compositionally biased region" description="Basic and acidic residues" evidence="2">
    <location>
        <begin position="518"/>
        <end position="552"/>
    </location>
</feature>
<dbReference type="EMBL" id="SNRW01000311">
    <property type="protein sequence ID" value="KAA6401929.1"/>
    <property type="molecule type" value="Genomic_DNA"/>
</dbReference>
<gene>
    <name evidence="3" type="ORF">EZS28_002544</name>
</gene>
<feature type="coiled-coil region" evidence="1">
    <location>
        <begin position="1"/>
        <end position="207"/>
    </location>
</feature>
<feature type="region of interest" description="Disordered" evidence="2">
    <location>
        <begin position="1059"/>
        <end position="1078"/>
    </location>
</feature>
<feature type="region of interest" description="Disordered" evidence="2">
    <location>
        <begin position="1252"/>
        <end position="1287"/>
    </location>
</feature>
<name>A0A5J4X5X0_9EUKA</name>
<organism evidence="3 4">
    <name type="scientific">Streblomastix strix</name>
    <dbReference type="NCBI Taxonomy" id="222440"/>
    <lineage>
        <taxon>Eukaryota</taxon>
        <taxon>Metamonada</taxon>
        <taxon>Preaxostyla</taxon>
        <taxon>Oxymonadida</taxon>
        <taxon>Streblomastigidae</taxon>
        <taxon>Streblomastix</taxon>
    </lineage>
</organism>
<comment type="caution">
    <text evidence="3">The sequence shown here is derived from an EMBL/GenBank/DDBJ whole genome shotgun (WGS) entry which is preliminary data.</text>
</comment>
<dbReference type="Gene3D" id="1.20.5.340">
    <property type="match status" value="1"/>
</dbReference>
<feature type="compositionally biased region" description="Low complexity" evidence="2">
    <location>
        <begin position="1273"/>
        <end position="1287"/>
    </location>
</feature>
<sequence length="1752" mass="201678">MSGLDIQLKKKQEIIDELEEKLKECEVEIIGLEADKEKDQQIIADLRKQLGEKKKPDGNALELKKKQETIDELEEKLKGCEVDILALEDQQQKDQKTIADLKKQLADKSKPVKCENCAKKDSQIAELNQKLKTSETKIASLEADKKKDQATIADLKKQLGDKDKTIDDLKKQVESNNKTVEDQKRQLDDNSKQIAELKHLIAEYQENDKKTIECMECKKKQNVINQQDSKMKQFETDVLQLQTSDKKAKDQIYELEEKLRGCEAEIQMMEVDKQRDTQLIKDRDKDIEQKDKEIQKLKKQNNDDQAQIQEKEKQNQLKDAALKDKEKDNQGLEAKLKDKDKVIDELRKKMNENESKMPDIDQKNKEIDELRKKFEAEQAKNADLEKENQKKDSNLKEKEKENQILNDQLKENQKLIDDLKQQLAQAQSQKPDSELIDKELDELKKQLEAEKEKNSEYEKENQQYDKILKEKDREIYLLDSALTENKIENRIKDEALREKDETLIEKRKLLNQLKNKIDEMEEEKEKEKNKDKDQNEIEAQKQKDQEKDDKIDNLQNDNAKLLKRIAELEKLLAEAQKPLEQALAQCQGFLNDNEELQKKINALEKKIQDDQQPHDIANAQNQSLLKDNDELNKRIAELEKQLAEAVKDKELLIPQIKELQKENEDLKNRIADLEKQLAEALNQKEQELLQKQVQQNEAANAELQKRIDQLEKQLAEEQKPKEKEIEQKPKNDDSATAELQKRIDDLEKQLAEAQKQKEKELLQKQIQQNEDANAALQKKIADLEKQLADLQQPKEPKEPGLIQKLFQYQQADPNAELKKRIADLEKQLADAQKPKDQGTLQRQVQQNQADNEQLQKRIADLEKQLAEALKQKEPQQQQQITQKQIPQTSESPNPELLKRIADLEKRLRDLQDAKDKEKQRLNDVIKDKDKKLAAAEDAAKGKKKQLMRAVDNDDPNDDDDSFLDHTKYIYLLAAASRYCDEDRLLVRRALALIKNRLPDEDEDFIKQLCRKSIFYDLSDLIIIRDTRKEEEEQRQQKSGNYLLSPEQVNAQSIRNRTLSKQSIPTPLSPPPPSIGQKSTTKLIAPTQKLFINQFSQEGILQSFGSIRAKRGITLSGIDERHLQADDEQEYLVNESCVVIGFLAEGTSGTAVDIVLKTPLIQRLCKVLTVQPYRGIEKINQLQTNALVWVIRRAAPGTKKMFTEYMYVMKVCAGLIQQYIDLYNSVKQQSQYTKSLSQLPQLQRDGIPQVTEVVSDPSEQQSAGGGLSIAIPDGGSSSQTSQAPSASSGAFPFSPNAYSYQPNPFSLSSSQSTTALTYLTQQEDVVLSVPQLLALHHAVIIINNVVGWTLYLIDPNKPHPFREDFEREGYTKTLMALFNLPIKPELFRPIIAMCIGRLHQGVALPQEYHPIIPVLKNQAISTETWESKADCQVFCSLSACADNHDLIVAENWLKGFDDMMRHSYNQQSFLLILWCLVLLMEKGSTQTHNQVIDAFKNERGLSRLQELADGVILHDEDTTPREQELQQNTDFEKLKELRSSKPKIMPLITTVTLSSDTVKKIETHAAKLIQLLNQFENLKRALVIVYRVPVSMDQPILFVTSFVTATDAASNNDLDQFDSFAPLSFDDDQSSEIHASSDEEIFNEGQQPHFRRQDELENDYDIYSITPGEYVEVPGTKNKTNDKELASRQLWSEKQNRKAAVRLIEARIHQKAKNYDVLDPDLDEDHIRALRQKSRQDLTLFIFAEPPKMVEDE</sequence>
<evidence type="ECO:0000313" key="4">
    <source>
        <dbReference type="Proteomes" id="UP000324800"/>
    </source>
</evidence>
<protein>
    <submittedName>
        <fullName evidence="3">Uncharacterized protein</fullName>
    </submittedName>
</protein>
<accession>A0A5J4X5X0</accession>
<feature type="region of interest" description="Disordered" evidence="2">
    <location>
        <begin position="296"/>
        <end position="409"/>
    </location>
</feature>
<evidence type="ECO:0000256" key="1">
    <source>
        <dbReference type="SAM" id="Coils"/>
    </source>
</evidence>
<feature type="compositionally biased region" description="Polar residues" evidence="2">
    <location>
        <begin position="838"/>
        <end position="852"/>
    </location>
</feature>
<dbReference type="Proteomes" id="UP000324800">
    <property type="component" value="Unassembled WGS sequence"/>
</dbReference>
<dbReference type="PANTHER" id="PTHR43941:SF1">
    <property type="entry name" value="STRUCTURAL MAINTENANCE OF CHROMOSOMES PROTEIN 2"/>
    <property type="match status" value="1"/>
</dbReference>
<feature type="compositionally biased region" description="Basic and acidic residues" evidence="2">
    <location>
        <begin position="826"/>
        <end position="836"/>
    </location>
</feature>
<feature type="region of interest" description="Disordered" evidence="2">
    <location>
        <begin position="826"/>
        <end position="855"/>
    </location>
</feature>
<dbReference type="Gene3D" id="1.10.287.1490">
    <property type="match status" value="1"/>
</dbReference>
<dbReference type="PANTHER" id="PTHR43941">
    <property type="entry name" value="STRUCTURAL MAINTENANCE OF CHROMOSOMES PROTEIN 2"/>
    <property type="match status" value="1"/>
</dbReference>
<feature type="compositionally biased region" description="Low complexity" evidence="2">
    <location>
        <begin position="874"/>
        <end position="888"/>
    </location>
</feature>
<keyword evidence="1" id="KW-0175">Coiled coil</keyword>
<reference evidence="3 4" key="1">
    <citation type="submission" date="2019-03" db="EMBL/GenBank/DDBJ databases">
        <title>Single cell metagenomics reveals metabolic interactions within the superorganism composed of flagellate Streblomastix strix and complex community of Bacteroidetes bacteria on its surface.</title>
        <authorList>
            <person name="Treitli S.C."/>
            <person name="Kolisko M."/>
            <person name="Husnik F."/>
            <person name="Keeling P."/>
            <person name="Hampl V."/>
        </authorList>
    </citation>
    <scope>NUCLEOTIDE SEQUENCE [LARGE SCALE GENOMIC DNA]</scope>
    <source>
        <strain evidence="3">ST1C</strain>
    </source>
</reference>
<evidence type="ECO:0000313" key="3">
    <source>
        <dbReference type="EMBL" id="KAA6401929.1"/>
    </source>
</evidence>
<feature type="region of interest" description="Disordered" evidence="2">
    <location>
        <begin position="518"/>
        <end position="553"/>
    </location>
</feature>
<feature type="compositionally biased region" description="Basic and acidic residues" evidence="2">
    <location>
        <begin position="309"/>
        <end position="409"/>
    </location>
</feature>
<proteinExistence type="predicted"/>
<evidence type="ECO:0000256" key="2">
    <source>
        <dbReference type="SAM" id="MobiDB-lite"/>
    </source>
</evidence>
<feature type="region of interest" description="Disordered" evidence="2">
    <location>
        <begin position="935"/>
        <end position="959"/>
    </location>
</feature>
<feature type="region of interest" description="Disordered" evidence="2">
    <location>
        <begin position="869"/>
        <end position="895"/>
    </location>
</feature>
<feature type="region of interest" description="Disordered" evidence="2">
    <location>
        <begin position="715"/>
        <end position="737"/>
    </location>
</feature>